<keyword evidence="3 7" id="KW-1133">Transmembrane helix</keyword>
<evidence type="ECO:0000313" key="10">
    <source>
        <dbReference type="Proteomes" id="UP001295740"/>
    </source>
</evidence>
<comment type="subcellular location">
    <subcellularLocation>
        <location evidence="1">Membrane</location>
        <topology evidence="1">Multi-pass membrane protein</topology>
    </subcellularLocation>
</comment>
<evidence type="ECO:0000256" key="5">
    <source>
        <dbReference type="ARBA" id="ARBA00038359"/>
    </source>
</evidence>
<evidence type="ECO:0000256" key="1">
    <source>
        <dbReference type="ARBA" id="ARBA00004141"/>
    </source>
</evidence>
<gene>
    <name evidence="9" type="ORF">KHLLAP_LOCUS12246</name>
</gene>
<evidence type="ECO:0000259" key="8">
    <source>
        <dbReference type="Pfam" id="PF20684"/>
    </source>
</evidence>
<name>A0AAI8YNZ5_9PEZI</name>
<dbReference type="EMBL" id="CAUWAG010000018">
    <property type="protein sequence ID" value="CAJ2511778.1"/>
    <property type="molecule type" value="Genomic_DNA"/>
</dbReference>
<dbReference type="Pfam" id="PF20684">
    <property type="entry name" value="Fung_rhodopsin"/>
    <property type="match status" value="2"/>
</dbReference>
<comment type="caution">
    <text evidence="9">The sequence shown here is derived from an EMBL/GenBank/DDBJ whole genome shotgun (WGS) entry which is preliminary data.</text>
</comment>
<evidence type="ECO:0000256" key="4">
    <source>
        <dbReference type="ARBA" id="ARBA00023136"/>
    </source>
</evidence>
<dbReference type="AlphaFoldDB" id="A0AAI8YNZ5"/>
<keyword evidence="10" id="KW-1185">Reference proteome</keyword>
<reference evidence="9" key="1">
    <citation type="submission" date="2023-10" db="EMBL/GenBank/DDBJ databases">
        <authorList>
            <person name="Hackl T."/>
        </authorList>
    </citation>
    <scope>NUCLEOTIDE SEQUENCE</scope>
</reference>
<dbReference type="PANTHER" id="PTHR33048">
    <property type="entry name" value="PTH11-LIKE INTEGRAL MEMBRANE PROTEIN (AFU_ORTHOLOGUE AFUA_5G11245)"/>
    <property type="match status" value="1"/>
</dbReference>
<dbReference type="GO" id="GO:0016020">
    <property type="term" value="C:membrane"/>
    <property type="evidence" value="ECO:0007669"/>
    <property type="project" value="UniProtKB-SubCell"/>
</dbReference>
<evidence type="ECO:0000256" key="7">
    <source>
        <dbReference type="SAM" id="Phobius"/>
    </source>
</evidence>
<evidence type="ECO:0000256" key="3">
    <source>
        <dbReference type="ARBA" id="ARBA00022989"/>
    </source>
</evidence>
<feature type="transmembrane region" description="Helical" evidence="7">
    <location>
        <begin position="147"/>
        <end position="171"/>
    </location>
</feature>
<accession>A0AAI8YNZ5</accession>
<protein>
    <submittedName>
        <fullName evidence="9">Uu.00g074030.m01.CDS01</fullName>
    </submittedName>
</protein>
<feature type="domain" description="Rhodopsin" evidence="8">
    <location>
        <begin position="45"/>
        <end position="132"/>
    </location>
</feature>
<feature type="transmembrane region" description="Helical" evidence="7">
    <location>
        <begin position="30"/>
        <end position="49"/>
    </location>
</feature>
<feature type="region of interest" description="Disordered" evidence="6">
    <location>
        <begin position="257"/>
        <end position="280"/>
    </location>
</feature>
<organism evidence="9 10">
    <name type="scientific">Anthostomella pinea</name>
    <dbReference type="NCBI Taxonomy" id="933095"/>
    <lineage>
        <taxon>Eukaryota</taxon>
        <taxon>Fungi</taxon>
        <taxon>Dikarya</taxon>
        <taxon>Ascomycota</taxon>
        <taxon>Pezizomycotina</taxon>
        <taxon>Sordariomycetes</taxon>
        <taxon>Xylariomycetidae</taxon>
        <taxon>Xylariales</taxon>
        <taxon>Xylariaceae</taxon>
        <taxon>Anthostomella</taxon>
    </lineage>
</organism>
<evidence type="ECO:0000256" key="6">
    <source>
        <dbReference type="SAM" id="MobiDB-lite"/>
    </source>
</evidence>
<keyword evidence="4 7" id="KW-0472">Membrane</keyword>
<dbReference type="InterPro" id="IPR049326">
    <property type="entry name" value="Rhodopsin_dom_fungi"/>
</dbReference>
<feature type="domain" description="Rhodopsin" evidence="8">
    <location>
        <begin position="137"/>
        <end position="245"/>
    </location>
</feature>
<dbReference type="PANTHER" id="PTHR33048:SF47">
    <property type="entry name" value="INTEGRAL MEMBRANE PROTEIN-RELATED"/>
    <property type="match status" value="1"/>
</dbReference>
<feature type="transmembrane region" description="Helical" evidence="7">
    <location>
        <begin position="105"/>
        <end position="127"/>
    </location>
</feature>
<dbReference type="Proteomes" id="UP001295740">
    <property type="component" value="Unassembled WGS sequence"/>
</dbReference>
<feature type="transmembrane region" description="Helical" evidence="7">
    <location>
        <begin position="183"/>
        <end position="205"/>
    </location>
</feature>
<keyword evidence="2 7" id="KW-0812">Transmembrane</keyword>
<dbReference type="InterPro" id="IPR052337">
    <property type="entry name" value="SAT4-like"/>
</dbReference>
<sequence length="312" mass="34235">MAIDPIIEAAFGPPPENIDLDQSRVMTNTVIATVLLIVAAVAVILRLWVRRIKGAELGPDDWAIIAGLFFNAGSAGMVIPTDAYGSGQHVWAISSLQLVTAAKILFFYTFVLGFCVSFNKLSVLLFFNRLFSFGGAKGTCTVDTGTFFWTYGALNAFFDFLILFLPILSILRLQMSSKKKAAVCGIMLLGSFVCVTGVVRTLYMYRFAHSVDITWLMGEICVWSSIEPSVGIVSACLPSLGPLLVKLRERVMSQPSSRTYVTHESQGRRGGHWGQRGSAGLNFKSILSPRSKEDDEIQLHHISQTSSDTVHR</sequence>
<evidence type="ECO:0000313" key="9">
    <source>
        <dbReference type="EMBL" id="CAJ2511778.1"/>
    </source>
</evidence>
<comment type="similarity">
    <text evidence="5">Belongs to the SAT4 family.</text>
</comment>
<evidence type="ECO:0000256" key="2">
    <source>
        <dbReference type="ARBA" id="ARBA00022692"/>
    </source>
</evidence>
<proteinExistence type="inferred from homology"/>